<gene>
    <name evidence="2" type="ORF">AU210_010079</name>
</gene>
<accession>A0A2H3GI10</accession>
<feature type="region of interest" description="Disordered" evidence="1">
    <location>
        <begin position="1"/>
        <end position="47"/>
    </location>
</feature>
<feature type="compositionally biased region" description="Polar residues" evidence="1">
    <location>
        <begin position="35"/>
        <end position="44"/>
    </location>
</feature>
<reference evidence="2 3" key="1">
    <citation type="journal article" date="2016" name="Environ. Microbiol.">
        <title>Effector profiles distinguish formae speciales of Fusarium oxysporum.</title>
        <authorList>
            <person name="van Dam P."/>
            <person name="Fokkens L."/>
            <person name="Schmidt S.M."/>
            <person name="Linmans J.H."/>
            <person name="Kistler H.C."/>
            <person name="Ma L.J."/>
            <person name="Rep M."/>
        </authorList>
    </citation>
    <scope>NUCLEOTIDE SEQUENCE [LARGE SCALE GENOMIC DNA]</scope>
    <source>
        <strain evidence="2 3">Forc016</strain>
    </source>
</reference>
<dbReference type="Proteomes" id="UP000219602">
    <property type="component" value="Chromosome 9"/>
</dbReference>
<feature type="region of interest" description="Disordered" evidence="1">
    <location>
        <begin position="351"/>
        <end position="470"/>
    </location>
</feature>
<name>A0A2H3GI10_FUSOX</name>
<comment type="caution">
    <text evidence="2">The sequence shown here is derived from an EMBL/GenBank/DDBJ whole genome shotgun (WGS) entry which is preliminary data.</text>
</comment>
<evidence type="ECO:0000313" key="2">
    <source>
        <dbReference type="EMBL" id="PCD30397.1"/>
    </source>
</evidence>
<dbReference type="AlphaFoldDB" id="A0A2H3GI10"/>
<reference evidence="2 3" key="2">
    <citation type="journal article" date="2017" name="Sci. Rep.">
        <title>A mobile pathogenicity chromosome in Fusarium oxysporum for infection of multiple cucurbit species.</title>
        <authorList>
            <person name="van Dam P."/>
            <person name="Fokkens L."/>
            <person name="Ayukawa Y."/>
            <person name="van der Gragt M."/>
            <person name="Ter Horst A."/>
            <person name="Brankovics B."/>
            <person name="Houterman P.M."/>
            <person name="Arie T."/>
            <person name="Rep M."/>
        </authorList>
    </citation>
    <scope>NUCLEOTIDE SEQUENCE [LARGE SCALE GENOMIC DNA]</scope>
    <source>
        <strain evidence="2 3">Forc016</strain>
    </source>
</reference>
<dbReference type="STRING" id="327505.A0A2H3GI10"/>
<protein>
    <submittedName>
        <fullName evidence="2">Uncharacterized protein</fullName>
    </submittedName>
</protein>
<feature type="compositionally biased region" description="Basic and acidic residues" evidence="1">
    <location>
        <begin position="392"/>
        <end position="403"/>
    </location>
</feature>
<feature type="region of interest" description="Disordered" evidence="1">
    <location>
        <begin position="480"/>
        <end position="499"/>
    </location>
</feature>
<feature type="compositionally biased region" description="Polar residues" evidence="1">
    <location>
        <begin position="539"/>
        <end position="561"/>
    </location>
</feature>
<evidence type="ECO:0000256" key="1">
    <source>
        <dbReference type="SAM" id="MobiDB-lite"/>
    </source>
</evidence>
<feature type="compositionally biased region" description="Basic and acidic residues" evidence="1">
    <location>
        <begin position="1"/>
        <end position="21"/>
    </location>
</feature>
<feature type="compositionally biased region" description="Polar residues" evidence="1">
    <location>
        <begin position="366"/>
        <end position="385"/>
    </location>
</feature>
<feature type="region of interest" description="Disordered" evidence="1">
    <location>
        <begin position="539"/>
        <end position="580"/>
    </location>
</feature>
<dbReference type="EMBL" id="MABQ02000007">
    <property type="protein sequence ID" value="PCD30397.1"/>
    <property type="molecule type" value="Genomic_DNA"/>
</dbReference>
<proteinExistence type="predicted"/>
<evidence type="ECO:0000313" key="3">
    <source>
        <dbReference type="Proteomes" id="UP000219602"/>
    </source>
</evidence>
<organism evidence="2 3">
    <name type="scientific">Fusarium oxysporum f. sp. radicis-cucumerinum</name>
    <dbReference type="NCBI Taxonomy" id="327505"/>
    <lineage>
        <taxon>Eukaryota</taxon>
        <taxon>Fungi</taxon>
        <taxon>Dikarya</taxon>
        <taxon>Ascomycota</taxon>
        <taxon>Pezizomycotina</taxon>
        <taxon>Sordariomycetes</taxon>
        <taxon>Hypocreomycetidae</taxon>
        <taxon>Hypocreales</taxon>
        <taxon>Nectriaceae</taxon>
        <taxon>Fusarium</taxon>
        <taxon>Fusarium oxysporum species complex</taxon>
    </lineage>
</organism>
<sequence>MSDTESNKRRASGHHKDEPAKKRGRPSKAVLNSKVPENSMSRVQAQEMVSRHPPLSYSSQQEAWFYDELVPWPAQHDWDEEDDAAIDEEWNQSELKESSSRLNTSQYATLFLLFKISLRLYRTTPIVLLSPICALRYQAVSKNHFCNEWIMSGKFCELLSSLMVHPCWEENIGSLALALRWTVICRLDSRSAWALDVKLSCSILQRIFDKIKDHQGESLNISYHEMHKAERDRASGRDEPSSTLSDILYEVGEAVPKENAVRPKADPKYNSVFGWSVLPVTVWDLKVLAKVVNSMDFKPEWNYSVEDALSAWKVENSGPELPPQDRLSVIYMHSQKSVFRHLRLVDRQLTSVQGTEEANHDENQRSDPFSSSDDNGPQLDTSSSHHQGRRRAVVDDSSDKESESVSGTTGPLPKLRRRHAATDDEDEDIAPVRSSDSDRPFDPLPDLEGDEDDDDMAGTFDDGTNLDSGEFLPQATKELDEFRPSGPTLAESLPLRPPASPLYVSLRERELLSEISELRQGQRRQDDLMLTMQTQLDSMQSELRQIKQSIQAPTPSQSNPPFTMPFGKPNTASESVLDEPDLWWQL</sequence>
<feature type="compositionally biased region" description="Acidic residues" evidence="1">
    <location>
        <begin position="445"/>
        <end position="456"/>
    </location>
</feature>